<keyword evidence="6" id="KW-0560">Oxidoreductase</keyword>
<dbReference type="CDD" id="cd11065">
    <property type="entry name" value="CYP64-like"/>
    <property type="match status" value="1"/>
</dbReference>
<gene>
    <name evidence="11" type="ORF">K435DRAFT_764969</name>
</gene>
<dbReference type="PRINTS" id="PR00463">
    <property type="entry name" value="EP450I"/>
</dbReference>
<dbReference type="AlphaFoldDB" id="A0A4S8L7U4"/>
<evidence type="ECO:0000256" key="3">
    <source>
        <dbReference type="ARBA" id="ARBA00010617"/>
    </source>
</evidence>
<evidence type="ECO:0000256" key="4">
    <source>
        <dbReference type="ARBA" id="ARBA00022617"/>
    </source>
</evidence>
<evidence type="ECO:0000256" key="7">
    <source>
        <dbReference type="ARBA" id="ARBA00023004"/>
    </source>
</evidence>
<evidence type="ECO:0000256" key="8">
    <source>
        <dbReference type="ARBA" id="ARBA00023033"/>
    </source>
</evidence>
<dbReference type="OrthoDB" id="2789670at2759"/>
<dbReference type="GO" id="GO:0020037">
    <property type="term" value="F:heme binding"/>
    <property type="evidence" value="ECO:0007669"/>
    <property type="project" value="InterPro"/>
</dbReference>
<feature type="signal peptide" evidence="10">
    <location>
        <begin position="1"/>
        <end position="20"/>
    </location>
</feature>
<comment type="cofactor">
    <cofactor evidence="1 9">
        <name>heme</name>
        <dbReference type="ChEBI" id="CHEBI:30413"/>
    </cofactor>
</comment>
<sequence length="508" mass="56951">MDLFTCFLLAAAFFFIVRQARKPQLPLPPGPKGLPIVGNLFDLGSSQAPHIQAAEWSKQYDSDIVSVSALGHTSVFLNSAKAVEDLFLARGSNYSDRPDMPMLVDLVGWDWTFAMMRYGPRWKEHRRVFHTQFDATITEHRRVQVPAAHELLQLLQKTPNKFLDHFEHFTARIIMQRVYGYIVTDAMSDPLVLVNKAASESTSQATVPGTFLVDTFPILKHVPAWMPGAGFKKIAAEWRKLQEAVVNRPFDMVKDQLAKGTAHNPSFVGTCLEDRLNNSPSALSEDIIKSLAAVVYAAGSDTNLASITSFILAMVIHQDVQKKVQAELDSVLGGERLPDFSDKEHLPYLWNVLREVLRWLVVFPFAIPHRAMTADTYNGYYIPKDATVLGNSWALLHDPQVYPDPETFNPDRYNSKNVPDPIDYAVFGFGRRSCSGKNMALDTVWIAMATVLAVYDIKKPVDKNGIEVTPQVEFRRSTINHPAPFECYFKPRSAAALALIQQADEGQD</sequence>
<keyword evidence="7 9" id="KW-0408">Iron</keyword>
<dbReference type="Gene3D" id="1.10.630.10">
    <property type="entry name" value="Cytochrome P450"/>
    <property type="match status" value="1"/>
</dbReference>
<accession>A0A4S8L7U4</accession>
<dbReference type="EMBL" id="ML179596">
    <property type="protein sequence ID" value="THU84483.1"/>
    <property type="molecule type" value="Genomic_DNA"/>
</dbReference>
<organism evidence="11 12">
    <name type="scientific">Dendrothele bispora (strain CBS 962.96)</name>
    <dbReference type="NCBI Taxonomy" id="1314807"/>
    <lineage>
        <taxon>Eukaryota</taxon>
        <taxon>Fungi</taxon>
        <taxon>Dikarya</taxon>
        <taxon>Basidiomycota</taxon>
        <taxon>Agaricomycotina</taxon>
        <taxon>Agaricomycetes</taxon>
        <taxon>Agaricomycetidae</taxon>
        <taxon>Agaricales</taxon>
        <taxon>Agaricales incertae sedis</taxon>
        <taxon>Dendrothele</taxon>
    </lineage>
</organism>
<evidence type="ECO:0000256" key="6">
    <source>
        <dbReference type="ARBA" id="ARBA00023002"/>
    </source>
</evidence>
<comment type="pathway">
    <text evidence="2">Secondary metabolite biosynthesis.</text>
</comment>
<proteinExistence type="inferred from homology"/>
<dbReference type="Proteomes" id="UP000297245">
    <property type="component" value="Unassembled WGS sequence"/>
</dbReference>
<dbReference type="SUPFAM" id="SSF48264">
    <property type="entry name" value="Cytochrome P450"/>
    <property type="match status" value="1"/>
</dbReference>
<evidence type="ECO:0000256" key="9">
    <source>
        <dbReference type="PIRSR" id="PIRSR602401-1"/>
    </source>
</evidence>
<comment type="similarity">
    <text evidence="3">Belongs to the cytochrome P450 family.</text>
</comment>
<keyword evidence="4 9" id="KW-0349">Heme</keyword>
<dbReference type="PANTHER" id="PTHR46300:SF7">
    <property type="entry name" value="P450, PUTATIVE (EUROFUNG)-RELATED"/>
    <property type="match status" value="1"/>
</dbReference>
<evidence type="ECO:0000256" key="10">
    <source>
        <dbReference type="SAM" id="SignalP"/>
    </source>
</evidence>
<dbReference type="InterPro" id="IPR036396">
    <property type="entry name" value="Cyt_P450_sf"/>
</dbReference>
<evidence type="ECO:0000256" key="1">
    <source>
        <dbReference type="ARBA" id="ARBA00001971"/>
    </source>
</evidence>
<protein>
    <submittedName>
        <fullName evidence="11">Cytochrome P450</fullName>
    </submittedName>
</protein>
<keyword evidence="8" id="KW-0503">Monooxygenase</keyword>
<evidence type="ECO:0000313" key="12">
    <source>
        <dbReference type="Proteomes" id="UP000297245"/>
    </source>
</evidence>
<dbReference type="InterPro" id="IPR002401">
    <property type="entry name" value="Cyt_P450_E_grp-I"/>
</dbReference>
<evidence type="ECO:0000256" key="5">
    <source>
        <dbReference type="ARBA" id="ARBA00022723"/>
    </source>
</evidence>
<feature type="binding site" description="axial binding residue" evidence="9">
    <location>
        <position position="434"/>
    </location>
    <ligand>
        <name>heme</name>
        <dbReference type="ChEBI" id="CHEBI:30413"/>
    </ligand>
    <ligandPart>
        <name>Fe</name>
        <dbReference type="ChEBI" id="CHEBI:18248"/>
    </ligandPart>
</feature>
<evidence type="ECO:0000313" key="11">
    <source>
        <dbReference type="EMBL" id="THU84483.1"/>
    </source>
</evidence>
<evidence type="ECO:0000256" key="2">
    <source>
        <dbReference type="ARBA" id="ARBA00005179"/>
    </source>
</evidence>
<dbReference type="PANTHER" id="PTHR46300">
    <property type="entry name" value="P450, PUTATIVE (EUROFUNG)-RELATED-RELATED"/>
    <property type="match status" value="1"/>
</dbReference>
<dbReference type="InterPro" id="IPR001128">
    <property type="entry name" value="Cyt_P450"/>
</dbReference>
<dbReference type="GO" id="GO:0004497">
    <property type="term" value="F:monooxygenase activity"/>
    <property type="evidence" value="ECO:0007669"/>
    <property type="project" value="UniProtKB-KW"/>
</dbReference>
<keyword evidence="10" id="KW-0732">Signal</keyword>
<keyword evidence="5 9" id="KW-0479">Metal-binding</keyword>
<reference evidence="11 12" key="1">
    <citation type="journal article" date="2019" name="Nat. Ecol. Evol.">
        <title>Megaphylogeny resolves global patterns of mushroom evolution.</title>
        <authorList>
            <person name="Varga T."/>
            <person name="Krizsan K."/>
            <person name="Foldi C."/>
            <person name="Dima B."/>
            <person name="Sanchez-Garcia M."/>
            <person name="Sanchez-Ramirez S."/>
            <person name="Szollosi G.J."/>
            <person name="Szarkandi J.G."/>
            <person name="Papp V."/>
            <person name="Albert L."/>
            <person name="Andreopoulos W."/>
            <person name="Angelini C."/>
            <person name="Antonin V."/>
            <person name="Barry K.W."/>
            <person name="Bougher N.L."/>
            <person name="Buchanan P."/>
            <person name="Buyck B."/>
            <person name="Bense V."/>
            <person name="Catcheside P."/>
            <person name="Chovatia M."/>
            <person name="Cooper J."/>
            <person name="Damon W."/>
            <person name="Desjardin D."/>
            <person name="Finy P."/>
            <person name="Geml J."/>
            <person name="Haridas S."/>
            <person name="Hughes K."/>
            <person name="Justo A."/>
            <person name="Karasinski D."/>
            <person name="Kautmanova I."/>
            <person name="Kiss B."/>
            <person name="Kocsube S."/>
            <person name="Kotiranta H."/>
            <person name="LaButti K.M."/>
            <person name="Lechner B.E."/>
            <person name="Liimatainen K."/>
            <person name="Lipzen A."/>
            <person name="Lukacs Z."/>
            <person name="Mihaltcheva S."/>
            <person name="Morgado L.N."/>
            <person name="Niskanen T."/>
            <person name="Noordeloos M.E."/>
            <person name="Ohm R.A."/>
            <person name="Ortiz-Santana B."/>
            <person name="Ovrebo C."/>
            <person name="Racz N."/>
            <person name="Riley R."/>
            <person name="Savchenko A."/>
            <person name="Shiryaev A."/>
            <person name="Soop K."/>
            <person name="Spirin V."/>
            <person name="Szebenyi C."/>
            <person name="Tomsovsky M."/>
            <person name="Tulloss R.E."/>
            <person name="Uehling J."/>
            <person name="Grigoriev I.V."/>
            <person name="Vagvolgyi C."/>
            <person name="Papp T."/>
            <person name="Martin F.M."/>
            <person name="Miettinen O."/>
            <person name="Hibbett D.S."/>
            <person name="Nagy L.G."/>
        </authorList>
    </citation>
    <scope>NUCLEOTIDE SEQUENCE [LARGE SCALE GENOMIC DNA]</scope>
    <source>
        <strain evidence="11 12">CBS 962.96</strain>
    </source>
</reference>
<keyword evidence="12" id="KW-1185">Reference proteome</keyword>
<dbReference type="GO" id="GO:0005506">
    <property type="term" value="F:iron ion binding"/>
    <property type="evidence" value="ECO:0007669"/>
    <property type="project" value="InterPro"/>
</dbReference>
<dbReference type="InterPro" id="IPR050364">
    <property type="entry name" value="Cytochrome_P450_fung"/>
</dbReference>
<name>A0A4S8L7U4_DENBC</name>
<dbReference type="GO" id="GO:0016705">
    <property type="term" value="F:oxidoreductase activity, acting on paired donors, with incorporation or reduction of molecular oxygen"/>
    <property type="evidence" value="ECO:0007669"/>
    <property type="project" value="InterPro"/>
</dbReference>
<dbReference type="Pfam" id="PF00067">
    <property type="entry name" value="p450"/>
    <property type="match status" value="1"/>
</dbReference>
<feature type="chain" id="PRO_5020408392" evidence="10">
    <location>
        <begin position="21"/>
        <end position="508"/>
    </location>
</feature>